<proteinExistence type="predicted"/>
<organism evidence="1 2">
    <name type="scientific">Blattamonas nauphoetae</name>
    <dbReference type="NCBI Taxonomy" id="2049346"/>
    <lineage>
        <taxon>Eukaryota</taxon>
        <taxon>Metamonada</taxon>
        <taxon>Preaxostyla</taxon>
        <taxon>Oxymonadida</taxon>
        <taxon>Blattamonas</taxon>
    </lineage>
</organism>
<evidence type="ECO:0000313" key="2">
    <source>
        <dbReference type="Proteomes" id="UP001281761"/>
    </source>
</evidence>
<evidence type="ECO:0000313" key="1">
    <source>
        <dbReference type="EMBL" id="KAK2950872.1"/>
    </source>
</evidence>
<keyword evidence="2" id="KW-1185">Reference proteome</keyword>
<sequence>MVSIKTPKIGTPVRIELVGIRYRHNVAMLQDEFTDTPNNSETEAQTPPQPSFVWETLATPKSTVKKDRALIESTVHSPNLPIVLDNRWVNLSVKANIQFMQWNRRTGFLDLL</sequence>
<name>A0ABQ9XEH8_9EUKA</name>
<accession>A0ABQ9XEH8</accession>
<dbReference type="EMBL" id="JARBJD010000128">
    <property type="protein sequence ID" value="KAK2950872.1"/>
    <property type="molecule type" value="Genomic_DNA"/>
</dbReference>
<protein>
    <submittedName>
        <fullName evidence="1">Uncharacterized protein</fullName>
    </submittedName>
</protein>
<comment type="caution">
    <text evidence="1">The sequence shown here is derived from an EMBL/GenBank/DDBJ whole genome shotgun (WGS) entry which is preliminary data.</text>
</comment>
<dbReference type="Proteomes" id="UP001281761">
    <property type="component" value="Unassembled WGS sequence"/>
</dbReference>
<reference evidence="1 2" key="1">
    <citation type="journal article" date="2022" name="bioRxiv">
        <title>Genomics of Preaxostyla Flagellates Illuminates Evolutionary Transitions and the Path Towards Mitochondrial Loss.</title>
        <authorList>
            <person name="Novak L.V.F."/>
            <person name="Treitli S.C."/>
            <person name="Pyrih J."/>
            <person name="Halakuc P."/>
            <person name="Pipaliya S.V."/>
            <person name="Vacek V."/>
            <person name="Brzon O."/>
            <person name="Soukal P."/>
            <person name="Eme L."/>
            <person name="Dacks J.B."/>
            <person name="Karnkowska A."/>
            <person name="Elias M."/>
            <person name="Hampl V."/>
        </authorList>
    </citation>
    <scope>NUCLEOTIDE SEQUENCE [LARGE SCALE GENOMIC DNA]</scope>
    <source>
        <strain evidence="1">NAU3</strain>
        <tissue evidence="1">Gut</tissue>
    </source>
</reference>
<gene>
    <name evidence="1" type="ORF">BLNAU_14174</name>
</gene>